<sequence length="104" mass="11431">MLGLLIPSYSRSSRILGGRRATRMMLAEIVVSMGSGFTTSEARELTSQWDFVTRSIARVKNRLRRDLILLGYKDSLSKKNLEEVLRGGDSIVLSEVSLGGVGEA</sequence>
<dbReference type="eggNOG" id="arCOG03585">
    <property type="taxonomic scope" value="Archaea"/>
</dbReference>
<dbReference type="EMBL" id="AE006641">
    <property type="protein sequence ID" value="AAK43175.1"/>
    <property type="molecule type" value="Genomic_DNA"/>
</dbReference>
<dbReference type="HOGENOM" id="CLU_177472_0_0_2"/>
<protein>
    <submittedName>
        <fullName evidence="1">Partial transposase in ISC1190</fullName>
    </submittedName>
</protein>
<keyword evidence="2" id="KW-1185">Reference proteome</keyword>
<dbReference type="PATRIC" id="fig|273057.12.peg.3178"/>
<dbReference type="Proteomes" id="UP000001974">
    <property type="component" value="Chromosome"/>
</dbReference>
<dbReference type="KEGG" id="sso:SSO3076"/>
<evidence type="ECO:0000313" key="2">
    <source>
        <dbReference type="Proteomes" id="UP000001974"/>
    </source>
</evidence>
<organism evidence="1 2">
    <name type="scientific">Saccharolobus solfataricus (strain ATCC 35092 / DSM 1617 / JCM 11322 / P2)</name>
    <name type="common">Sulfolobus solfataricus</name>
    <dbReference type="NCBI Taxonomy" id="273057"/>
    <lineage>
        <taxon>Archaea</taxon>
        <taxon>Thermoproteota</taxon>
        <taxon>Thermoprotei</taxon>
        <taxon>Sulfolobales</taxon>
        <taxon>Sulfolobaceae</taxon>
        <taxon>Saccharolobus</taxon>
    </lineage>
</organism>
<proteinExistence type="predicted"/>
<dbReference type="PIR" id="H90489">
    <property type="entry name" value="H90489"/>
</dbReference>
<evidence type="ECO:0000313" key="1">
    <source>
        <dbReference type="EMBL" id="AAK43175.1"/>
    </source>
</evidence>
<dbReference type="PaxDb" id="273057-SSO3076"/>
<dbReference type="STRING" id="273057.SSO3076"/>
<accession>Q97UE6</accession>
<dbReference type="InParanoid" id="Q97UE6"/>
<dbReference type="AlphaFoldDB" id="Q97UE6"/>
<gene>
    <name evidence="1" type="ordered locus">SSO3076</name>
</gene>
<reference evidence="2" key="1">
    <citation type="journal article" date="2001" name="Proc. Natl. Acad. Sci. U.S.A.">
        <title>The complete genome of the crenarchaeon Sulfolobus solfataricus P2.</title>
        <authorList>
            <person name="She Q."/>
            <person name="Singh R.K."/>
            <person name="Confalonieri F."/>
            <person name="Zivanovic Y."/>
            <person name="Allard G."/>
            <person name="Awayez M.J."/>
            <person name="Chan-Weiher C.C.-Y."/>
            <person name="Clausen I.G."/>
            <person name="Curtis B.A."/>
            <person name="De Moors A."/>
            <person name="Erauso G."/>
            <person name="Fletcher C."/>
            <person name="Gordon P.M.K."/>
            <person name="Heikamp-de Jong I."/>
            <person name="Jeffries A.C."/>
            <person name="Kozera C.J."/>
            <person name="Medina N."/>
            <person name="Peng X."/>
            <person name="Thi-Ngoc H.P."/>
            <person name="Redder P."/>
            <person name="Schenk M.E."/>
            <person name="Theriault C."/>
            <person name="Tolstrup N."/>
            <person name="Charlebois R.L."/>
            <person name="Doolittle W.F."/>
            <person name="Duguet M."/>
            <person name="Gaasterland T."/>
            <person name="Garrett R.A."/>
            <person name="Ragan M.A."/>
            <person name="Sensen C.W."/>
            <person name="Van der Oost J."/>
        </authorList>
    </citation>
    <scope>NUCLEOTIDE SEQUENCE [LARGE SCALE GENOMIC DNA]</scope>
    <source>
        <strain evidence="2">ATCC 35092 / DSM 1617 / JCM 11322 / P2</strain>
    </source>
</reference>
<dbReference type="EnsemblBacteria" id="AAK43175">
    <property type="protein sequence ID" value="AAK43175"/>
    <property type="gene ID" value="SSO3076"/>
</dbReference>
<dbReference type="PhylomeDB" id="Q97UE6"/>
<name>Q97UE6_SACS2</name>